<reference evidence="1 2" key="1">
    <citation type="submission" date="2014-04" db="EMBL/GenBank/DDBJ databases">
        <authorList>
            <consortium name="DOE Joint Genome Institute"/>
            <person name="Kuo A."/>
            <person name="Kohler A."/>
            <person name="Nagy L.G."/>
            <person name="Floudas D."/>
            <person name="Copeland A."/>
            <person name="Barry K.W."/>
            <person name="Cichocki N."/>
            <person name="Veneault-Fourrey C."/>
            <person name="LaButti K."/>
            <person name="Lindquist E.A."/>
            <person name="Lipzen A."/>
            <person name="Lundell T."/>
            <person name="Morin E."/>
            <person name="Murat C."/>
            <person name="Sun H."/>
            <person name="Tunlid A."/>
            <person name="Henrissat B."/>
            <person name="Grigoriev I.V."/>
            <person name="Hibbett D.S."/>
            <person name="Martin F."/>
            <person name="Nordberg H.P."/>
            <person name="Cantor M.N."/>
            <person name="Hua S.X."/>
        </authorList>
    </citation>
    <scope>NUCLEOTIDE SEQUENCE [LARGE SCALE GENOMIC DNA]</scope>
    <source>
        <strain evidence="1 2">Foug A</strain>
    </source>
</reference>
<keyword evidence="2" id="KW-1185">Reference proteome</keyword>
<gene>
    <name evidence="1" type="ORF">SCLCIDRAFT_106367</name>
</gene>
<dbReference type="STRING" id="1036808.A0A0C3EJA9"/>
<proteinExistence type="predicted"/>
<dbReference type="AlphaFoldDB" id="A0A0C3EJA9"/>
<feature type="non-terminal residue" evidence="1">
    <location>
        <position position="1"/>
    </location>
</feature>
<dbReference type="HOGENOM" id="CLU_084838_0_0_1"/>
<dbReference type="InParanoid" id="A0A0C3EJA9"/>
<name>A0A0C3EJA9_9AGAM</name>
<dbReference type="EMBL" id="KN822010">
    <property type="protein sequence ID" value="KIM68324.1"/>
    <property type="molecule type" value="Genomic_DNA"/>
</dbReference>
<protein>
    <submittedName>
        <fullName evidence="1">Uncharacterized protein</fullName>
    </submittedName>
</protein>
<accession>A0A0C3EJA9</accession>
<evidence type="ECO:0000313" key="1">
    <source>
        <dbReference type="EMBL" id="KIM68324.1"/>
    </source>
</evidence>
<dbReference type="OrthoDB" id="2652344at2759"/>
<dbReference type="Proteomes" id="UP000053989">
    <property type="component" value="Unassembled WGS sequence"/>
</dbReference>
<sequence>FCFLFQDGRFLYKCNDCPHAMCTWCIRVPETHQQVVNEDSVDFWCVSCHLLVGQQSKQYTPYIGFTRSGHQILLDFLQVLGRFELATCGRILAPWTLFVRFYLALIVSTFHAGIVQQSMADYFPNGSLDVVDIPFEFGTAEATTEYALRAQRLTQELKTEYDHVILILTDHSDEDTRDLFIGPDESGVVTSAPVDNMSD</sequence>
<organism evidence="1 2">
    <name type="scientific">Scleroderma citrinum Foug A</name>
    <dbReference type="NCBI Taxonomy" id="1036808"/>
    <lineage>
        <taxon>Eukaryota</taxon>
        <taxon>Fungi</taxon>
        <taxon>Dikarya</taxon>
        <taxon>Basidiomycota</taxon>
        <taxon>Agaricomycotina</taxon>
        <taxon>Agaricomycetes</taxon>
        <taxon>Agaricomycetidae</taxon>
        <taxon>Boletales</taxon>
        <taxon>Sclerodermatineae</taxon>
        <taxon>Sclerodermataceae</taxon>
        <taxon>Scleroderma</taxon>
    </lineage>
</organism>
<evidence type="ECO:0000313" key="2">
    <source>
        <dbReference type="Proteomes" id="UP000053989"/>
    </source>
</evidence>
<reference evidence="2" key="2">
    <citation type="submission" date="2015-01" db="EMBL/GenBank/DDBJ databases">
        <title>Evolutionary Origins and Diversification of the Mycorrhizal Mutualists.</title>
        <authorList>
            <consortium name="DOE Joint Genome Institute"/>
            <consortium name="Mycorrhizal Genomics Consortium"/>
            <person name="Kohler A."/>
            <person name="Kuo A."/>
            <person name="Nagy L.G."/>
            <person name="Floudas D."/>
            <person name="Copeland A."/>
            <person name="Barry K.W."/>
            <person name="Cichocki N."/>
            <person name="Veneault-Fourrey C."/>
            <person name="LaButti K."/>
            <person name="Lindquist E.A."/>
            <person name="Lipzen A."/>
            <person name="Lundell T."/>
            <person name="Morin E."/>
            <person name="Murat C."/>
            <person name="Riley R."/>
            <person name="Ohm R."/>
            <person name="Sun H."/>
            <person name="Tunlid A."/>
            <person name="Henrissat B."/>
            <person name="Grigoriev I.V."/>
            <person name="Hibbett D.S."/>
            <person name="Martin F."/>
        </authorList>
    </citation>
    <scope>NUCLEOTIDE SEQUENCE [LARGE SCALE GENOMIC DNA]</scope>
    <source>
        <strain evidence="2">Foug A</strain>
    </source>
</reference>